<dbReference type="GO" id="GO:0034476">
    <property type="term" value="P:U5 snRNA 3'-end processing"/>
    <property type="evidence" value="ECO:0007669"/>
    <property type="project" value="TreeGrafter"/>
</dbReference>
<proteinExistence type="inferred from homology"/>
<evidence type="ECO:0000256" key="1">
    <source>
        <dbReference type="ARBA" id="ARBA00004496"/>
    </source>
</evidence>
<dbReference type="GO" id="GO:0071038">
    <property type="term" value="P:TRAMP-dependent tRNA surveillance pathway"/>
    <property type="evidence" value="ECO:0007669"/>
    <property type="project" value="TreeGrafter"/>
</dbReference>
<dbReference type="GO" id="GO:0035925">
    <property type="term" value="F:mRNA 3'-UTR AU-rich region binding"/>
    <property type="evidence" value="ECO:0007669"/>
    <property type="project" value="TreeGrafter"/>
</dbReference>
<evidence type="ECO:0000259" key="8">
    <source>
        <dbReference type="Pfam" id="PF03725"/>
    </source>
</evidence>
<dbReference type="Pfam" id="PF03725">
    <property type="entry name" value="RNase_PH_C"/>
    <property type="match status" value="1"/>
</dbReference>
<dbReference type="PANTHER" id="PTHR11097">
    <property type="entry name" value="EXOSOME COMPLEX EXONUCLEASE RIBOSOMAL RNA PROCESSING PROTEIN"/>
    <property type="match status" value="1"/>
</dbReference>
<dbReference type="Gene3D" id="3.30.230.70">
    <property type="entry name" value="GHMP Kinase, N-terminal domain"/>
    <property type="match status" value="1"/>
</dbReference>
<dbReference type="GO" id="GO:0034475">
    <property type="term" value="P:U4 snRNA 3'-end processing"/>
    <property type="evidence" value="ECO:0007669"/>
    <property type="project" value="TreeGrafter"/>
</dbReference>
<evidence type="ECO:0000256" key="2">
    <source>
        <dbReference type="ARBA" id="ARBA00004604"/>
    </source>
</evidence>
<feature type="domain" description="Exoribonuclease phosphorolytic" evidence="8">
    <location>
        <begin position="203"/>
        <end position="267"/>
    </location>
</feature>
<evidence type="ECO:0000256" key="3">
    <source>
        <dbReference type="ARBA" id="ARBA00006678"/>
    </source>
</evidence>
<organism evidence="9">
    <name type="scientific">Pyramimonas obovata</name>
    <dbReference type="NCBI Taxonomy" id="1411642"/>
    <lineage>
        <taxon>Eukaryota</taxon>
        <taxon>Viridiplantae</taxon>
        <taxon>Chlorophyta</taxon>
        <taxon>Pyramimonadophyceae</taxon>
        <taxon>Pyramimonadales</taxon>
        <taxon>Pyramimonadaceae</taxon>
        <taxon>Pyramimonas</taxon>
        <taxon>Pyramimonas incertae sedis</taxon>
    </lineage>
</organism>
<dbReference type="GO" id="GO:0071035">
    <property type="term" value="P:nuclear polyadenylation-dependent rRNA catabolic process"/>
    <property type="evidence" value="ECO:0007669"/>
    <property type="project" value="TreeGrafter"/>
</dbReference>
<evidence type="ECO:0000256" key="6">
    <source>
        <dbReference type="ARBA" id="ARBA00042523"/>
    </source>
</evidence>
<dbReference type="InterPro" id="IPR020568">
    <property type="entry name" value="Ribosomal_Su5_D2-typ_SF"/>
</dbReference>
<dbReference type="GO" id="GO:0000177">
    <property type="term" value="C:cytoplasmic exosome (RNase complex)"/>
    <property type="evidence" value="ECO:0007669"/>
    <property type="project" value="TreeGrafter"/>
</dbReference>
<evidence type="ECO:0000256" key="4">
    <source>
        <dbReference type="ARBA" id="ARBA00022490"/>
    </source>
</evidence>
<dbReference type="InterPro" id="IPR015847">
    <property type="entry name" value="ExoRNase_PH_dom2"/>
</dbReference>
<dbReference type="GO" id="GO:0071028">
    <property type="term" value="P:nuclear mRNA surveillance"/>
    <property type="evidence" value="ECO:0007669"/>
    <property type="project" value="TreeGrafter"/>
</dbReference>
<feature type="domain" description="Exoribonuclease phosphorolytic" evidence="7">
    <location>
        <begin position="30"/>
        <end position="170"/>
    </location>
</feature>
<dbReference type="CDD" id="cd11367">
    <property type="entry name" value="RNase_PH_RRP42"/>
    <property type="match status" value="1"/>
</dbReference>
<dbReference type="SUPFAM" id="SSF54211">
    <property type="entry name" value="Ribosomal protein S5 domain 2-like"/>
    <property type="match status" value="1"/>
</dbReference>
<dbReference type="InterPro" id="IPR027408">
    <property type="entry name" value="PNPase/RNase_PH_dom_sf"/>
</dbReference>
<comment type="similarity">
    <text evidence="3">Belongs to the RNase PH family.</text>
</comment>
<keyword evidence="5" id="KW-0271">Exosome</keyword>
<dbReference type="InterPro" id="IPR036345">
    <property type="entry name" value="ExoRNase_PH_dom2_sf"/>
</dbReference>
<reference evidence="9" key="1">
    <citation type="submission" date="2021-01" db="EMBL/GenBank/DDBJ databases">
        <authorList>
            <person name="Corre E."/>
            <person name="Pelletier E."/>
            <person name="Niang G."/>
            <person name="Scheremetjew M."/>
            <person name="Finn R."/>
            <person name="Kale V."/>
            <person name="Holt S."/>
            <person name="Cochrane G."/>
            <person name="Meng A."/>
            <person name="Brown T."/>
            <person name="Cohen L."/>
        </authorList>
    </citation>
    <scope>NUCLEOTIDE SEQUENCE</scope>
    <source>
        <strain evidence="9">CCMP722</strain>
    </source>
</reference>
<dbReference type="Pfam" id="PF01138">
    <property type="entry name" value="RNase_PH"/>
    <property type="match status" value="1"/>
</dbReference>
<dbReference type="GO" id="GO:0005730">
    <property type="term" value="C:nucleolus"/>
    <property type="evidence" value="ECO:0007669"/>
    <property type="project" value="UniProtKB-SubCell"/>
</dbReference>
<dbReference type="GO" id="GO:0034473">
    <property type="term" value="P:U1 snRNA 3'-end processing"/>
    <property type="evidence" value="ECO:0007669"/>
    <property type="project" value="TreeGrafter"/>
</dbReference>
<name>A0A7S0R1V8_9CHLO</name>
<dbReference type="InterPro" id="IPR001247">
    <property type="entry name" value="ExoRNase_PH_dom1"/>
</dbReference>
<dbReference type="PANTHER" id="PTHR11097:SF8">
    <property type="entry name" value="EXOSOME COMPLEX COMPONENT RRP42"/>
    <property type="match status" value="1"/>
</dbReference>
<accession>A0A7S0R1V8</accession>
<comment type="subcellular location">
    <subcellularLocation>
        <location evidence="1">Cytoplasm</location>
    </subcellularLocation>
    <subcellularLocation>
        <location evidence="2">Nucleus</location>
        <location evidence="2">Nucleolus</location>
    </subcellularLocation>
</comment>
<gene>
    <name evidence="9" type="ORF">POBO1169_LOCUS7895</name>
</gene>
<protein>
    <recommendedName>
        <fullName evidence="6">Ribosomal RNA-processing protein 42</fullName>
    </recommendedName>
</protein>
<dbReference type="GO" id="GO:0000467">
    <property type="term" value="P:exonucleolytic trimming to generate mature 3'-end of 5.8S rRNA from tricistronic rRNA transcript (SSU-rRNA, 5.8S rRNA, LSU-rRNA)"/>
    <property type="evidence" value="ECO:0007669"/>
    <property type="project" value="TreeGrafter"/>
</dbReference>
<evidence type="ECO:0000313" key="9">
    <source>
        <dbReference type="EMBL" id="CAD8664749.1"/>
    </source>
</evidence>
<evidence type="ECO:0000259" key="7">
    <source>
        <dbReference type="Pfam" id="PF01138"/>
    </source>
</evidence>
<dbReference type="SUPFAM" id="SSF55666">
    <property type="entry name" value="Ribonuclease PH domain 2-like"/>
    <property type="match status" value="1"/>
</dbReference>
<sequence>MALVLSKAEQKFVNDGILQNVRIDGRQRDDFRAISLEQGVIPQASGSARLRLGGTDVLVGVKVEIGTPLPEHPSCGRAQFSVDVAANASLQYEGRGGEDLAAALTQALEKCFGGSSSGAGAALDPKSLGIIDGRTCWVVNVDGLVLAADGNLLDALAAATKAALADTRVPKVTVVGGTSAEDVADFEVNEDPSTCLPLDMQAVPVVVTLRQCNRHYYLDVNAQEEALDHPGLSVSLNASGTIVGLLKCGGAGLDPSVMREMMEVAQKIGRELHKAVDSYQPAQEEEEEMGE</sequence>
<dbReference type="AlphaFoldDB" id="A0A7S0R1V8"/>
<dbReference type="GO" id="GO:0000176">
    <property type="term" value="C:nuclear exosome (RNase complex)"/>
    <property type="evidence" value="ECO:0007669"/>
    <property type="project" value="TreeGrafter"/>
</dbReference>
<evidence type="ECO:0000256" key="5">
    <source>
        <dbReference type="ARBA" id="ARBA00022835"/>
    </source>
</evidence>
<dbReference type="InterPro" id="IPR050590">
    <property type="entry name" value="Exosome_comp_Rrp42_subfam"/>
</dbReference>
<keyword evidence="4" id="KW-0963">Cytoplasm</keyword>
<dbReference type="GO" id="GO:0016075">
    <property type="term" value="P:rRNA catabolic process"/>
    <property type="evidence" value="ECO:0007669"/>
    <property type="project" value="TreeGrafter"/>
</dbReference>
<dbReference type="EMBL" id="HBFA01015299">
    <property type="protein sequence ID" value="CAD8664749.1"/>
    <property type="molecule type" value="Transcribed_RNA"/>
</dbReference>